<keyword evidence="12" id="KW-1185">Reference proteome</keyword>
<comment type="cofactor">
    <cofactor evidence="1 8">
        <name>heme</name>
        <dbReference type="ChEBI" id="CHEBI:30413"/>
    </cofactor>
</comment>
<dbReference type="SUPFAM" id="SSF48264">
    <property type="entry name" value="Cytochrome P450"/>
    <property type="match status" value="1"/>
</dbReference>
<evidence type="ECO:0000256" key="10">
    <source>
        <dbReference type="SAM" id="Phobius"/>
    </source>
</evidence>
<evidence type="ECO:0000256" key="8">
    <source>
        <dbReference type="PIRSR" id="PIRSR602401-1"/>
    </source>
</evidence>
<keyword evidence="7 9" id="KW-0503">Monooxygenase</keyword>
<dbReference type="PRINTS" id="PR00463">
    <property type="entry name" value="EP450I"/>
</dbReference>
<protein>
    <submittedName>
        <fullName evidence="11">Cytochrome P450, family 77, subfamily A, polypeptide 4</fullName>
    </submittedName>
</protein>
<keyword evidence="10" id="KW-0472">Membrane</keyword>
<dbReference type="InterPro" id="IPR001128">
    <property type="entry name" value="Cyt_P450"/>
</dbReference>
<organism evidence="11 12">
    <name type="scientific">Actinidia rufa</name>
    <dbReference type="NCBI Taxonomy" id="165716"/>
    <lineage>
        <taxon>Eukaryota</taxon>
        <taxon>Viridiplantae</taxon>
        <taxon>Streptophyta</taxon>
        <taxon>Embryophyta</taxon>
        <taxon>Tracheophyta</taxon>
        <taxon>Spermatophyta</taxon>
        <taxon>Magnoliopsida</taxon>
        <taxon>eudicotyledons</taxon>
        <taxon>Gunneridae</taxon>
        <taxon>Pentapetalae</taxon>
        <taxon>asterids</taxon>
        <taxon>Ericales</taxon>
        <taxon>Actinidiaceae</taxon>
        <taxon>Actinidia</taxon>
    </lineage>
</organism>
<dbReference type="PROSITE" id="PS00086">
    <property type="entry name" value="CYTOCHROME_P450"/>
    <property type="match status" value="1"/>
</dbReference>
<dbReference type="Pfam" id="PF00067">
    <property type="entry name" value="p450"/>
    <property type="match status" value="1"/>
</dbReference>
<name>A0A7J0GK47_9ERIC</name>
<evidence type="ECO:0000256" key="9">
    <source>
        <dbReference type="RuleBase" id="RU000461"/>
    </source>
</evidence>
<evidence type="ECO:0000313" key="12">
    <source>
        <dbReference type="Proteomes" id="UP000585474"/>
    </source>
</evidence>
<comment type="caution">
    <text evidence="11">The sequence shown here is derived from an EMBL/GenBank/DDBJ whole genome shotgun (WGS) entry which is preliminary data.</text>
</comment>
<keyword evidence="10" id="KW-1133">Transmembrane helix</keyword>
<evidence type="ECO:0000256" key="7">
    <source>
        <dbReference type="ARBA" id="ARBA00023033"/>
    </source>
</evidence>
<evidence type="ECO:0000256" key="2">
    <source>
        <dbReference type="ARBA" id="ARBA00010617"/>
    </source>
</evidence>
<comment type="similarity">
    <text evidence="2 9">Belongs to the cytochrome P450 family.</text>
</comment>
<dbReference type="OrthoDB" id="1470350at2759"/>
<keyword evidence="4 8" id="KW-0479">Metal-binding</keyword>
<dbReference type="PRINTS" id="PR00385">
    <property type="entry name" value="P450"/>
</dbReference>
<gene>
    <name evidence="11" type="ORF">Acr_22g0005850</name>
</gene>
<keyword evidence="10" id="KW-0812">Transmembrane</keyword>
<feature type="binding site" description="axial binding residue" evidence="8">
    <location>
        <position position="461"/>
    </location>
    <ligand>
        <name>heme</name>
        <dbReference type="ChEBI" id="CHEBI:30413"/>
    </ligand>
    <ligandPart>
        <name>Fe</name>
        <dbReference type="ChEBI" id="CHEBI:18248"/>
    </ligandPart>
</feature>
<evidence type="ECO:0000256" key="1">
    <source>
        <dbReference type="ARBA" id="ARBA00001971"/>
    </source>
</evidence>
<dbReference type="GO" id="GO:0005506">
    <property type="term" value="F:iron ion binding"/>
    <property type="evidence" value="ECO:0007669"/>
    <property type="project" value="InterPro"/>
</dbReference>
<dbReference type="Proteomes" id="UP000585474">
    <property type="component" value="Unassembled WGS sequence"/>
</dbReference>
<dbReference type="PANTHER" id="PTHR47944">
    <property type="entry name" value="CYTOCHROME P450 98A9"/>
    <property type="match status" value="1"/>
</dbReference>
<dbReference type="InterPro" id="IPR002401">
    <property type="entry name" value="Cyt_P450_E_grp-I"/>
</dbReference>
<evidence type="ECO:0000256" key="3">
    <source>
        <dbReference type="ARBA" id="ARBA00022617"/>
    </source>
</evidence>
<dbReference type="Gene3D" id="1.10.630.10">
    <property type="entry name" value="Cytochrome P450"/>
    <property type="match status" value="1"/>
</dbReference>
<accession>A0A7J0GK47</accession>
<keyword evidence="6 8" id="KW-0408">Iron</keyword>
<sequence>MDSLSLPSSSSLSPYYHLIFTALAFLVSTLIFLFSLKSKAKKLNLPPGPPGWPIVGNLFQVARSGKPFFQFVREMIPKYGPIFTLKMGTRTMIIISSAELAQEALIEKGQVFATRPRETPTRNIFSCDKFTVNAALYGPVWRSLRRNMVQGMLSSTRLKQFSCVRNASMDKMIARIRSESEANDGAVWVLKSARFAVFCILLSMCFGVEMDEQTIEKVEQMMKTVLMTLDPRIDDYLPILSPFFSKQRKRVQEVRREQIETLVPLIEKRRLVLENPGLDPNAAPFSYIDTLFDLKVEGRKSVPTNVEIVTLVSELVNGGTDTTGTGIEWAIARMIENPEMQSRLYDDEIKSTVGGDRSVDERDCEKMVYLNAFVKELLRKHPPTYFSLTHAVTEPTKLGGYDIPTDTNVELFLPGISEDPKIWSNPKRFDPDRFLTGGEDADMMGMNGVKMIPFGMGRRICPGLGMATTHVNLMIARMVQAFEWSVYPENSKVDFSEKTEFTVVMKNTLRAKVKPRV</sequence>
<keyword evidence="3 8" id="KW-0349">Heme</keyword>
<evidence type="ECO:0000256" key="5">
    <source>
        <dbReference type="ARBA" id="ARBA00023002"/>
    </source>
</evidence>
<dbReference type="EMBL" id="BJWL01000022">
    <property type="protein sequence ID" value="GFZ11187.1"/>
    <property type="molecule type" value="Genomic_DNA"/>
</dbReference>
<reference evidence="11 12" key="1">
    <citation type="submission" date="2019-07" db="EMBL/GenBank/DDBJ databases">
        <title>De Novo Assembly of kiwifruit Actinidia rufa.</title>
        <authorList>
            <person name="Sugita-Konishi S."/>
            <person name="Sato K."/>
            <person name="Mori E."/>
            <person name="Abe Y."/>
            <person name="Kisaki G."/>
            <person name="Hamano K."/>
            <person name="Suezawa K."/>
            <person name="Otani M."/>
            <person name="Fukuda T."/>
            <person name="Manabe T."/>
            <person name="Gomi K."/>
            <person name="Tabuchi M."/>
            <person name="Akimitsu K."/>
            <person name="Kataoka I."/>
        </authorList>
    </citation>
    <scope>NUCLEOTIDE SEQUENCE [LARGE SCALE GENOMIC DNA]</scope>
    <source>
        <strain evidence="12">cv. Fuchu</strain>
    </source>
</reference>
<dbReference type="PANTHER" id="PTHR47944:SF19">
    <property type="entry name" value="CYTOCHROME P450 77A4"/>
    <property type="match status" value="1"/>
</dbReference>
<dbReference type="GO" id="GO:0020037">
    <property type="term" value="F:heme binding"/>
    <property type="evidence" value="ECO:0007669"/>
    <property type="project" value="InterPro"/>
</dbReference>
<dbReference type="GO" id="GO:0016705">
    <property type="term" value="F:oxidoreductase activity, acting on paired donors, with incorporation or reduction of molecular oxygen"/>
    <property type="evidence" value="ECO:0007669"/>
    <property type="project" value="InterPro"/>
</dbReference>
<proteinExistence type="inferred from homology"/>
<dbReference type="FunFam" id="1.10.630.10:FF:000012">
    <property type="entry name" value="Cytochrome P450 family protein"/>
    <property type="match status" value="1"/>
</dbReference>
<dbReference type="InterPro" id="IPR017972">
    <property type="entry name" value="Cyt_P450_CS"/>
</dbReference>
<dbReference type="CDD" id="cd11075">
    <property type="entry name" value="CYP77_89"/>
    <property type="match status" value="1"/>
</dbReference>
<dbReference type="AlphaFoldDB" id="A0A7J0GK47"/>
<evidence type="ECO:0000256" key="4">
    <source>
        <dbReference type="ARBA" id="ARBA00022723"/>
    </source>
</evidence>
<feature type="transmembrane region" description="Helical" evidence="10">
    <location>
        <begin position="15"/>
        <end position="36"/>
    </location>
</feature>
<dbReference type="InterPro" id="IPR036396">
    <property type="entry name" value="Cyt_P450_sf"/>
</dbReference>
<evidence type="ECO:0000313" key="11">
    <source>
        <dbReference type="EMBL" id="GFZ11187.1"/>
    </source>
</evidence>
<keyword evidence="5 9" id="KW-0560">Oxidoreductase</keyword>
<dbReference type="GO" id="GO:0004497">
    <property type="term" value="F:monooxygenase activity"/>
    <property type="evidence" value="ECO:0007669"/>
    <property type="project" value="UniProtKB-KW"/>
</dbReference>
<evidence type="ECO:0000256" key="6">
    <source>
        <dbReference type="ARBA" id="ARBA00023004"/>
    </source>
</evidence>